<feature type="domain" description="Tip attachment protein J" evidence="2">
    <location>
        <begin position="144"/>
        <end position="223"/>
    </location>
</feature>
<dbReference type="KEGG" id="ras:RAS_08850"/>
<evidence type="ECO:0000259" key="1">
    <source>
        <dbReference type="Pfam" id="PF13547"/>
    </source>
</evidence>
<dbReference type="EMBL" id="AP019563">
    <property type="protein sequence ID" value="BBJ31776.1"/>
    <property type="molecule type" value="Genomic_DNA"/>
</dbReference>
<dbReference type="InterPro" id="IPR032876">
    <property type="entry name" value="J_dom"/>
</dbReference>
<evidence type="ECO:0000313" key="4">
    <source>
        <dbReference type="Proteomes" id="UP000321183"/>
    </source>
</evidence>
<evidence type="ECO:0000313" key="3">
    <source>
        <dbReference type="EMBL" id="BBJ31776.1"/>
    </source>
</evidence>
<keyword evidence="4" id="KW-1185">Reference proteome</keyword>
<dbReference type="Proteomes" id="UP000321183">
    <property type="component" value="Chromosome"/>
</dbReference>
<accession>A0A510G7Y3</accession>
<dbReference type="RefSeq" id="WP_147142770.1">
    <property type="nucleotide sequence ID" value="NZ_AP019563.1"/>
</dbReference>
<protein>
    <recommendedName>
        <fullName evidence="5">GTA TIM-barrel-like domain-containing protein</fullName>
    </recommendedName>
</protein>
<dbReference type="Gene3D" id="3.20.20.80">
    <property type="entry name" value="Glycosidases"/>
    <property type="match status" value="1"/>
</dbReference>
<evidence type="ECO:0000259" key="2">
    <source>
        <dbReference type="Pfam" id="PF13550"/>
    </source>
</evidence>
<proteinExistence type="predicted"/>
<dbReference type="Pfam" id="PF13550">
    <property type="entry name" value="Phage-tail_3"/>
    <property type="match status" value="1"/>
</dbReference>
<reference evidence="3 4" key="1">
    <citation type="submission" date="2019-04" db="EMBL/GenBank/DDBJ databases">
        <title>Draft genome sequence of Rickettsia asiatica Maytaro1284.</title>
        <authorList>
            <person name="Thu M."/>
            <person name="Qiu Y."/>
            <person name="Nakao R."/>
        </authorList>
    </citation>
    <scope>NUCLEOTIDE SEQUENCE [LARGE SCALE GENOMIC DNA]</scope>
    <source>
        <strain evidence="3 4">Maytaro1284</strain>
    </source>
</reference>
<name>A0A510G7Y3_9RICK</name>
<dbReference type="Pfam" id="PF13547">
    <property type="entry name" value="GTA_TIM"/>
    <property type="match status" value="1"/>
</dbReference>
<feature type="domain" description="GTA TIM-barrel-like" evidence="1">
    <location>
        <begin position="2"/>
        <end position="81"/>
    </location>
</feature>
<gene>
    <name evidence="3" type="ORF">RAS_08850</name>
</gene>
<evidence type="ECO:0008006" key="5">
    <source>
        <dbReference type="Google" id="ProtNLM"/>
    </source>
</evidence>
<sequence>MKKIWFTEFGFPSIDKALNQPNVFFDPKCTDGGSPKYSSAGTDFSVQRTAIKGFIEYWQTQEYIEEMFLWIWDARPYPAWPHGNIWSDNHLWEKGHWVNGKFGSCSLAEIILELSARSGIDLQKIDIFTIDEVVDGFILNKILSTIDVINSLRIFYFFDMIASEREKIKFLKRGAGNLEHLSSESLIKISDNSYLKQTEIPEENIISKLSINFINRFNNYAHSYYLIAARNRNNRRINLKKCFY</sequence>
<dbReference type="InterPro" id="IPR025195">
    <property type="entry name" value="GTA_TIM_dom"/>
</dbReference>
<dbReference type="AlphaFoldDB" id="A0A510G7Y3"/>
<organism evidence="3 4">
    <name type="scientific">Rickettsia asiatica</name>
    <dbReference type="NCBI Taxonomy" id="238800"/>
    <lineage>
        <taxon>Bacteria</taxon>
        <taxon>Pseudomonadati</taxon>
        <taxon>Pseudomonadota</taxon>
        <taxon>Alphaproteobacteria</taxon>
        <taxon>Rickettsiales</taxon>
        <taxon>Rickettsiaceae</taxon>
        <taxon>Rickettsieae</taxon>
        <taxon>Rickettsia</taxon>
        <taxon>spotted fever group</taxon>
    </lineage>
</organism>